<protein>
    <recommendedName>
        <fullName evidence="3 9">Flagellar biosynthetic protein FliR</fullName>
    </recommendedName>
</protein>
<reference evidence="11 12" key="1">
    <citation type="submission" date="2012-11" db="EMBL/GenBank/DDBJ databases">
        <authorList>
            <person name="Linke B."/>
        </authorList>
    </citation>
    <scope>NUCLEOTIDE SEQUENCE [LARGE SCALE GENOMIC DNA]</scope>
    <source>
        <strain evidence="12">CFBP 1232</strain>
    </source>
</reference>
<dbReference type="NCBIfam" id="TIGR01400">
    <property type="entry name" value="fliR"/>
    <property type="match status" value="1"/>
</dbReference>
<comment type="function">
    <text evidence="1 10">Role in flagellar biosynthesis.</text>
</comment>
<evidence type="ECO:0000256" key="8">
    <source>
        <dbReference type="ARBA" id="ARBA00023143"/>
    </source>
</evidence>
<evidence type="ECO:0000256" key="3">
    <source>
        <dbReference type="ARBA" id="ARBA00021717"/>
    </source>
</evidence>
<feature type="transmembrane region" description="Helical" evidence="10">
    <location>
        <begin position="14"/>
        <end position="34"/>
    </location>
</feature>
<dbReference type="EMBL" id="CAPB01000033">
    <property type="protein sequence ID" value="CCO94693.1"/>
    <property type="molecule type" value="Genomic_DNA"/>
</dbReference>
<comment type="subcellular location">
    <subcellularLocation>
        <location evidence="10">Cell membrane</location>
        <topology evidence="10">Multi-pass membrane protein</topology>
    </subcellularLocation>
    <subcellularLocation>
        <location evidence="10">Bacterial flagellum basal body</location>
    </subcellularLocation>
</comment>
<evidence type="ECO:0000256" key="4">
    <source>
        <dbReference type="ARBA" id="ARBA00022475"/>
    </source>
</evidence>
<dbReference type="GO" id="GO:0005886">
    <property type="term" value="C:plasma membrane"/>
    <property type="evidence" value="ECO:0007669"/>
    <property type="project" value="UniProtKB-SubCell"/>
</dbReference>
<dbReference type="Proteomes" id="UP000013111">
    <property type="component" value="Unassembled WGS sequence"/>
</dbReference>
<keyword evidence="11" id="KW-0282">Flagellum</keyword>
<evidence type="ECO:0000256" key="9">
    <source>
        <dbReference type="NCBIfam" id="TIGR01400"/>
    </source>
</evidence>
<dbReference type="PANTHER" id="PTHR30065">
    <property type="entry name" value="FLAGELLAR BIOSYNTHETIC PROTEIN FLIR"/>
    <property type="match status" value="1"/>
</dbReference>
<evidence type="ECO:0000313" key="11">
    <source>
        <dbReference type="EMBL" id="CCO94693.1"/>
    </source>
</evidence>
<dbReference type="AlphaFoldDB" id="A0A831EKN6"/>
<feature type="transmembrane region" description="Helical" evidence="10">
    <location>
        <begin position="41"/>
        <end position="59"/>
    </location>
</feature>
<keyword evidence="5 10" id="KW-0812">Transmembrane</keyword>
<dbReference type="GO" id="GO:0006605">
    <property type="term" value="P:protein targeting"/>
    <property type="evidence" value="ECO:0007669"/>
    <property type="project" value="UniProtKB-UniRule"/>
</dbReference>
<accession>A0A831EKN6</accession>
<dbReference type="GO" id="GO:0009425">
    <property type="term" value="C:bacterial-type flagellum basal body"/>
    <property type="evidence" value="ECO:0007669"/>
    <property type="project" value="UniProtKB-SubCell"/>
</dbReference>
<evidence type="ECO:0000256" key="10">
    <source>
        <dbReference type="RuleBase" id="RU362071"/>
    </source>
</evidence>
<dbReference type="PRINTS" id="PR00953">
    <property type="entry name" value="TYPE3IMRPROT"/>
</dbReference>
<feature type="transmembrane region" description="Helical" evidence="10">
    <location>
        <begin position="184"/>
        <end position="204"/>
    </location>
</feature>
<name>A0A831EKN6_ERWAM</name>
<keyword evidence="6 10" id="KW-1133">Transmembrane helix</keyword>
<keyword evidence="4 10" id="KW-1003">Cell membrane</keyword>
<evidence type="ECO:0000256" key="2">
    <source>
        <dbReference type="ARBA" id="ARBA00009772"/>
    </source>
</evidence>
<dbReference type="InterPro" id="IPR006303">
    <property type="entry name" value="FliR"/>
</dbReference>
<keyword evidence="7 10" id="KW-0472">Membrane</keyword>
<dbReference type="PANTHER" id="PTHR30065:SF8">
    <property type="entry name" value="FLAGELLAR BIOSYNTHETIC PROTEIN FLIR"/>
    <property type="match status" value="1"/>
</dbReference>
<comment type="similarity">
    <text evidence="2 10">Belongs to the FliR/MopE/SpaR family.</text>
</comment>
<comment type="caution">
    <text evidence="11">The sequence shown here is derived from an EMBL/GenBank/DDBJ whole genome shotgun (WGS) entry which is preliminary data.</text>
</comment>
<dbReference type="GO" id="GO:0044780">
    <property type="term" value="P:bacterial-type flagellum assembly"/>
    <property type="evidence" value="ECO:0007669"/>
    <property type="project" value="UniProtKB-UniRule"/>
</dbReference>
<keyword evidence="8 10" id="KW-0975">Bacterial flagellum</keyword>
<dbReference type="InterPro" id="IPR002010">
    <property type="entry name" value="T3SS_IM_R"/>
</dbReference>
<dbReference type="GeneID" id="97606861"/>
<gene>
    <name evidence="11" type="primary">flir3</name>
    <name evidence="11" type="ORF">BN437_2783</name>
</gene>
<feature type="transmembrane region" description="Helical" evidence="10">
    <location>
        <begin position="128"/>
        <end position="151"/>
    </location>
</feature>
<sequence>MAFSLPLPQIYDQLGHYFLVMVRIAALLTVAPVFSEKGVNTRVRVGLALLIAVLLGGNIPDSHIALYSFQGVWAVGKQLLIGAALGLSMQLLFVAVRMAGEIVGMQMGLSFATFFDPNAGNVPVIARFLNLLVTLLFLVFNGHLWLIALLAESFHQLPVDAAPLHNGGFFLLVQQAGLVFREGLMLGLPIISLLLCINFTLGLLNRLTPQLSIFVIGFPLTLTVGMVALSLISQTLAPFIEKLMATVFDNLAALISALA</sequence>
<evidence type="ECO:0000313" key="12">
    <source>
        <dbReference type="Proteomes" id="UP000013111"/>
    </source>
</evidence>
<reference evidence="11 12" key="2">
    <citation type="submission" date="2013-04" db="EMBL/GenBank/DDBJ databases">
        <title>Comparative genomics of 12 strains of Erwinia amylovora identifies a pan-genome with a large conserved core and provides insights into host specificity.</title>
        <authorList>
            <person name="Mann R.A."/>
            <person name="Smits T.H.M."/>
            <person name="Buehlmann A."/>
            <person name="Blom J."/>
            <person name="Goesmann A."/>
            <person name="Frey J.E."/>
            <person name="Plummer K.M."/>
            <person name="Beer S.V."/>
            <person name="Luck J."/>
            <person name="Duffy B."/>
            <person name="Rodoni B."/>
        </authorList>
    </citation>
    <scope>NUCLEOTIDE SEQUENCE [LARGE SCALE GENOMIC DNA]</scope>
    <source>
        <strain evidence="12">CFBP 1232</strain>
    </source>
</reference>
<feature type="transmembrane region" description="Helical" evidence="10">
    <location>
        <begin position="211"/>
        <end position="232"/>
    </location>
</feature>
<keyword evidence="11" id="KW-0966">Cell projection</keyword>
<evidence type="ECO:0000256" key="5">
    <source>
        <dbReference type="ARBA" id="ARBA00022692"/>
    </source>
</evidence>
<evidence type="ECO:0000256" key="1">
    <source>
        <dbReference type="ARBA" id="ARBA00002578"/>
    </source>
</evidence>
<proteinExistence type="inferred from homology"/>
<evidence type="ECO:0000256" key="7">
    <source>
        <dbReference type="ARBA" id="ARBA00023136"/>
    </source>
</evidence>
<organism evidence="11 12">
    <name type="scientific">Erwinia amylovora NBRC 12687 = CFBP 1232</name>
    <dbReference type="NCBI Taxonomy" id="1219359"/>
    <lineage>
        <taxon>Bacteria</taxon>
        <taxon>Pseudomonadati</taxon>
        <taxon>Pseudomonadota</taxon>
        <taxon>Gammaproteobacteria</taxon>
        <taxon>Enterobacterales</taxon>
        <taxon>Erwiniaceae</taxon>
        <taxon>Erwinia</taxon>
    </lineage>
</organism>
<keyword evidence="11" id="KW-0969">Cilium</keyword>
<evidence type="ECO:0000256" key="6">
    <source>
        <dbReference type="ARBA" id="ARBA00022989"/>
    </source>
</evidence>
<dbReference type="Pfam" id="PF01311">
    <property type="entry name" value="Bac_export_1"/>
    <property type="match status" value="1"/>
</dbReference>
<feature type="transmembrane region" description="Helical" evidence="10">
    <location>
        <begin position="79"/>
        <end position="100"/>
    </location>
</feature>
<dbReference type="RefSeq" id="WP_004159292.1">
    <property type="nucleotide sequence ID" value="NZ_BAYW01000011.1"/>
</dbReference>